<dbReference type="InterPro" id="IPR000835">
    <property type="entry name" value="HTH_MarR-typ"/>
</dbReference>
<keyword evidence="3 4" id="KW-0804">Transcription</keyword>
<keyword evidence="2 4" id="KW-0238">DNA-binding</keyword>
<dbReference type="InterPro" id="IPR036390">
    <property type="entry name" value="WH_DNA-bd_sf"/>
</dbReference>
<sequence length="161" mass="18938">MFENKTEITNKIIVEFSKTIEMFDLTPAEARLFTYLYLEEKPLTLDEMSEALGKSKTAMSNSIRNLANLNLVTRVWKRGVRKDLYKANTQLFKIFVNSYINKWIDATNFQKMSLAEIHKNVKQINKPIMSKEELATINNYLEELIEFHNEIESLFTDMKQD</sequence>
<keyword evidence="1 4" id="KW-0805">Transcription regulation</keyword>
<accession>A0ABS4SBE6</accession>
<name>A0ABS4SBE6_9BACI</name>
<evidence type="ECO:0000256" key="1">
    <source>
        <dbReference type="ARBA" id="ARBA00023015"/>
    </source>
</evidence>
<protein>
    <recommendedName>
        <fullName evidence="4">HTH-type transcriptional regulator</fullName>
    </recommendedName>
</protein>
<dbReference type="Pfam" id="PF12802">
    <property type="entry name" value="MarR_2"/>
    <property type="match status" value="1"/>
</dbReference>
<evidence type="ECO:0000259" key="5">
    <source>
        <dbReference type="Pfam" id="PF12802"/>
    </source>
</evidence>
<dbReference type="PANTHER" id="PTHR38465">
    <property type="entry name" value="HTH-TYPE TRANSCRIPTIONAL REGULATOR MJ1563-RELATED"/>
    <property type="match status" value="1"/>
</dbReference>
<evidence type="ECO:0000256" key="3">
    <source>
        <dbReference type="ARBA" id="ARBA00023163"/>
    </source>
</evidence>
<comment type="caution">
    <text evidence="6">The sequence shown here is derived from an EMBL/GenBank/DDBJ whole genome shotgun (WGS) entry which is preliminary data.</text>
</comment>
<organism evidence="6 7">
    <name type="scientific">Virgibacillus alimentarius</name>
    <dbReference type="NCBI Taxonomy" id="698769"/>
    <lineage>
        <taxon>Bacteria</taxon>
        <taxon>Bacillati</taxon>
        <taxon>Bacillota</taxon>
        <taxon>Bacilli</taxon>
        <taxon>Bacillales</taxon>
        <taxon>Bacillaceae</taxon>
        <taxon>Virgibacillus</taxon>
    </lineage>
</organism>
<evidence type="ECO:0000256" key="4">
    <source>
        <dbReference type="PIRNR" id="PIRNR006707"/>
    </source>
</evidence>
<evidence type="ECO:0000256" key="2">
    <source>
        <dbReference type="ARBA" id="ARBA00023125"/>
    </source>
</evidence>
<dbReference type="RefSeq" id="WP_029270870.1">
    <property type="nucleotide sequence ID" value="NZ_JAGIKX010000038.1"/>
</dbReference>
<dbReference type="Gene3D" id="1.10.10.10">
    <property type="entry name" value="Winged helix-like DNA-binding domain superfamily/Winged helix DNA-binding domain"/>
    <property type="match status" value="1"/>
</dbReference>
<dbReference type="PANTHER" id="PTHR38465:SF1">
    <property type="entry name" value="HTH-TYPE TRANSCRIPTIONAL REGULATOR MJ1563-RELATED"/>
    <property type="match status" value="1"/>
</dbReference>
<keyword evidence="7" id="KW-1185">Reference proteome</keyword>
<dbReference type="InterPro" id="IPR052362">
    <property type="entry name" value="HTH-GbsR_regulator"/>
</dbReference>
<dbReference type="SUPFAM" id="SSF46785">
    <property type="entry name" value="Winged helix' DNA-binding domain"/>
    <property type="match status" value="1"/>
</dbReference>
<dbReference type="Proteomes" id="UP001519294">
    <property type="component" value="Unassembled WGS sequence"/>
</dbReference>
<dbReference type="GO" id="GO:0003677">
    <property type="term" value="F:DNA binding"/>
    <property type="evidence" value="ECO:0007669"/>
    <property type="project" value="UniProtKB-KW"/>
</dbReference>
<dbReference type="InterPro" id="IPR036388">
    <property type="entry name" value="WH-like_DNA-bd_sf"/>
</dbReference>
<proteinExistence type="inferred from homology"/>
<gene>
    <name evidence="6" type="ORF">J2Z81_002824</name>
</gene>
<dbReference type="InterPro" id="IPR011991">
    <property type="entry name" value="ArsR-like_HTH"/>
</dbReference>
<dbReference type="EMBL" id="JAGIKX010000038">
    <property type="protein sequence ID" value="MBP2258839.1"/>
    <property type="molecule type" value="Genomic_DNA"/>
</dbReference>
<evidence type="ECO:0000313" key="6">
    <source>
        <dbReference type="EMBL" id="MBP2258839.1"/>
    </source>
</evidence>
<comment type="similarity">
    <text evidence="4">Belongs to the GbsR family.</text>
</comment>
<feature type="domain" description="HTH marR-type" evidence="5">
    <location>
        <begin position="23"/>
        <end position="74"/>
    </location>
</feature>
<dbReference type="CDD" id="cd00090">
    <property type="entry name" value="HTH_ARSR"/>
    <property type="match status" value="1"/>
</dbReference>
<dbReference type="InterPro" id="IPR026282">
    <property type="entry name" value="MJ1563"/>
</dbReference>
<evidence type="ECO:0000313" key="7">
    <source>
        <dbReference type="Proteomes" id="UP001519294"/>
    </source>
</evidence>
<dbReference type="PIRSF" id="PIRSF006707">
    <property type="entry name" value="MJ1563"/>
    <property type="match status" value="1"/>
</dbReference>
<reference evidence="6 7" key="1">
    <citation type="submission" date="2021-03" db="EMBL/GenBank/DDBJ databases">
        <title>Genomic Encyclopedia of Type Strains, Phase IV (KMG-IV): sequencing the most valuable type-strain genomes for metagenomic binning, comparative biology and taxonomic classification.</title>
        <authorList>
            <person name="Goeker M."/>
        </authorList>
    </citation>
    <scope>NUCLEOTIDE SEQUENCE [LARGE SCALE GENOMIC DNA]</scope>
    <source>
        <strain evidence="6 7">DSM 25790</strain>
    </source>
</reference>